<dbReference type="Pfam" id="PF00266">
    <property type="entry name" value="Aminotran_5"/>
    <property type="match status" value="2"/>
</dbReference>
<evidence type="ECO:0000313" key="3">
    <source>
        <dbReference type="EMBL" id="MBA2896439.1"/>
    </source>
</evidence>
<evidence type="ECO:0000313" key="4">
    <source>
        <dbReference type="Proteomes" id="UP000530928"/>
    </source>
</evidence>
<dbReference type="NCBIfam" id="TIGR01976">
    <property type="entry name" value="am_tr_V_VC1184"/>
    <property type="match status" value="1"/>
</dbReference>
<accession>A0A7W0HUQ7</accession>
<organism evidence="3 4">
    <name type="scientific">Nonomuraea soli</name>
    <dbReference type="NCBI Taxonomy" id="1032476"/>
    <lineage>
        <taxon>Bacteria</taxon>
        <taxon>Bacillati</taxon>
        <taxon>Actinomycetota</taxon>
        <taxon>Actinomycetes</taxon>
        <taxon>Streptosporangiales</taxon>
        <taxon>Streptosporangiaceae</taxon>
        <taxon>Nonomuraea</taxon>
    </lineage>
</organism>
<dbReference type="Gene3D" id="3.40.640.10">
    <property type="entry name" value="Type I PLP-dependent aspartate aminotransferase-like (Major domain)"/>
    <property type="match status" value="1"/>
</dbReference>
<dbReference type="PANTHER" id="PTHR43586:SF21">
    <property type="entry name" value="PYRIDOXAL PHOSPHATE (PLP)-DEPENDENT ASPARTATE AMINOTRANSFERASE SUPERFAMILY"/>
    <property type="match status" value="1"/>
</dbReference>
<proteinExistence type="predicted"/>
<name>A0A7W0HUQ7_9ACTN</name>
<dbReference type="RefSeq" id="WP_181615112.1">
    <property type="nucleotide sequence ID" value="NZ_BAABAM010000007.1"/>
</dbReference>
<comment type="caution">
    <text evidence="3">The sequence shown here is derived from an EMBL/GenBank/DDBJ whole genome shotgun (WGS) entry which is preliminary data.</text>
</comment>
<dbReference type="InterPro" id="IPR015422">
    <property type="entry name" value="PyrdxlP-dep_Trfase_small"/>
</dbReference>
<gene>
    <name evidence="3" type="ORF">HNR30_007830</name>
</gene>
<sequence>MFPLDAVRAAYPALSDGYAYLDGAAGTQTPVSVIEAISAAYRAGIGNVGGAFPASHRSGRIVEQARAAVADLVGGSAEGVVFGPNMTTLTYRLAAALRLGPDDEIVLSRLDHDANVRPWVQTGATVRWAEVDPVTGELPVEQYRELVGPRTRLVAVTAASNVLGTRPEVAEIAAIARRAGALVFVDGVHATPHGPVDMAELGADFYVTSAYKWSGPHIGALVADPGLLATIFPDKLTPAPDTVPDRFETGTAAFADLAGVTAAVEHLAGLAWMGADDAEGAAGPVGPVGTPEPTGPSGPSRRRRLLASMAAAEAHELELFAELVDGLAAMPHVTLYGKPARRTATAYFTVSGLSPREVAEQLARRRVNVWSGHNYAWELTGALGVRDGGGAVRAGLVHYNSRDDVQRLLDGVAELRSSPPARP</sequence>
<dbReference type="PANTHER" id="PTHR43586">
    <property type="entry name" value="CYSTEINE DESULFURASE"/>
    <property type="match status" value="1"/>
</dbReference>
<dbReference type="InterPro" id="IPR000192">
    <property type="entry name" value="Aminotrans_V_dom"/>
</dbReference>
<evidence type="ECO:0000256" key="1">
    <source>
        <dbReference type="SAM" id="MobiDB-lite"/>
    </source>
</evidence>
<dbReference type="InterPro" id="IPR015421">
    <property type="entry name" value="PyrdxlP-dep_Trfase_major"/>
</dbReference>
<evidence type="ECO:0000259" key="2">
    <source>
        <dbReference type="Pfam" id="PF00266"/>
    </source>
</evidence>
<dbReference type="InterPro" id="IPR011340">
    <property type="entry name" value="Cys_dSase-rel"/>
</dbReference>
<dbReference type="SUPFAM" id="SSF53383">
    <property type="entry name" value="PLP-dependent transferases"/>
    <property type="match status" value="1"/>
</dbReference>
<protein>
    <submittedName>
        <fullName evidence="3">Cysteine desulfurase family protein (TIGR01976 family)</fullName>
    </submittedName>
</protein>
<dbReference type="InterPro" id="IPR015424">
    <property type="entry name" value="PyrdxlP-dep_Trfase"/>
</dbReference>
<reference evidence="3 4" key="1">
    <citation type="submission" date="2020-07" db="EMBL/GenBank/DDBJ databases">
        <title>Genomic Encyclopedia of Type Strains, Phase IV (KMG-IV): sequencing the most valuable type-strain genomes for metagenomic binning, comparative biology and taxonomic classification.</title>
        <authorList>
            <person name="Goeker M."/>
        </authorList>
    </citation>
    <scope>NUCLEOTIDE SEQUENCE [LARGE SCALE GENOMIC DNA]</scope>
    <source>
        <strain evidence="3 4">DSM 45533</strain>
    </source>
</reference>
<feature type="domain" description="Aminotransferase class V" evidence="2">
    <location>
        <begin position="20"/>
        <end position="268"/>
    </location>
</feature>
<dbReference type="Proteomes" id="UP000530928">
    <property type="component" value="Unassembled WGS sequence"/>
</dbReference>
<dbReference type="Gene3D" id="3.90.1150.10">
    <property type="entry name" value="Aspartate Aminotransferase, domain 1"/>
    <property type="match status" value="1"/>
</dbReference>
<dbReference type="EMBL" id="JACDUR010000008">
    <property type="protein sequence ID" value="MBA2896439.1"/>
    <property type="molecule type" value="Genomic_DNA"/>
</dbReference>
<feature type="compositionally biased region" description="Low complexity" evidence="1">
    <location>
        <begin position="281"/>
        <end position="299"/>
    </location>
</feature>
<keyword evidence="4" id="KW-1185">Reference proteome</keyword>
<feature type="domain" description="Aminotransferase class V" evidence="2">
    <location>
        <begin position="307"/>
        <end position="408"/>
    </location>
</feature>
<dbReference type="AlphaFoldDB" id="A0A7W0HUQ7"/>
<feature type="region of interest" description="Disordered" evidence="1">
    <location>
        <begin position="281"/>
        <end position="301"/>
    </location>
</feature>